<dbReference type="AlphaFoldDB" id="A0A1W1WFC7"/>
<dbReference type="Proteomes" id="UP000192660">
    <property type="component" value="Unassembled WGS sequence"/>
</dbReference>
<accession>A0A1W1WFC7</accession>
<sequence>MVLSRWITSSRATHSARPLSFIHFFSATLSLGLIMKWSFPGHPLELLTDLSFWIYSLLR</sequence>
<keyword evidence="3" id="KW-1185">Reference proteome</keyword>
<evidence type="ECO:0000313" key="2">
    <source>
        <dbReference type="EMBL" id="SMC05011.1"/>
    </source>
</evidence>
<evidence type="ECO:0000256" key="1">
    <source>
        <dbReference type="SAM" id="Phobius"/>
    </source>
</evidence>
<keyword evidence="1" id="KW-1133">Transmembrane helix</keyword>
<reference evidence="3" key="1">
    <citation type="submission" date="2017-04" db="EMBL/GenBank/DDBJ databases">
        <authorList>
            <person name="Varghese N."/>
            <person name="Submissions S."/>
        </authorList>
    </citation>
    <scope>NUCLEOTIDE SEQUENCE [LARGE SCALE GENOMIC DNA]</scope>
    <source>
        <strain evidence="3">DSM 9293</strain>
    </source>
</reference>
<keyword evidence="1" id="KW-0472">Membrane</keyword>
<name>A0A1W1WFC7_SULTA</name>
<protein>
    <submittedName>
        <fullName evidence="2">Uncharacterized protein</fullName>
    </submittedName>
</protein>
<proteinExistence type="predicted"/>
<feature type="transmembrane region" description="Helical" evidence="1">
    <location>
        <begin position="21"/>
        <end position="39"/>
    </location>
</feature>
<keyword evidence="1" id="KW-0812">Transmembrane</keyword>
<dbReference type="RefSeq" id="WP_084661440.1">
    <property type="nucleotide sequence ID" value="NZ_FWWY01000001.1"/>
</dbReference>
<organism evidence="2 3">
    <name type="scientific">Sulfobacillus thermosulfidooxidans (strain DSM 9293 / VKM B-1269 / AT-1)</name>
    <dbReference type="NCBI Taxonomy" id="929705"/>
    <lineage>
        <taxon>Bacteria</taxon>
        <taxon>Bacillati</taxon>
        <taxon>Bacillota</taxon>
        <taxon>Clostridia</taxon>
        <taxon>Eubacteriales</taxon>
        <taxon>Clostridiales Family XVII. Incertae Sedis</taxon>
        <taxon>Sulfobacillus</taxon>
    </lineage>
</organism>
<dbReference type="EMBL" id="FWWY01000001">
    <property type="protein sequence ID" value="SMC05011.1"/>
    <property type="molecule type" value="Genomic_DNA"/>
</dbReference>
<dbReference type="OrthoDB" id="9932050at2"/>
<evidence type="ECO:0000313" key="3">
    <source>
        <dbReference type="Proteomes" id="UP000192660"/>
    </source>
</evidence>
<gene>
    <name evidence="2" type="ORF">SAMN00768000_1975</name>
</gene>